<keyword evidence="1" id="KW-0472">Membrane</keyword>
<organism evidence="2 3">
    <name type="scientific">Brachionus plicatilis</name>
    <name type="common">Marine rotifer</name>
    <name type="synonym">Brachionus muelleri</name>
    <dbReference type="NCBI Taxonomy" id="10195"/>
    <lineage>
        <taxon>Eukaryota</taxon>
        <taxon>Metazoa</taxon>
        <taxon>Spiralia</taxon>
        <taxon>Gnathifera</taxon>
        <taxon>Rotifera</taxon>
        <taxon>Eurotatoria</taxon>
        <taxon>Monogononta</taxon>
        <taxon>Pseudotrocha</taxon>
        <taxon>Ploima</taxon>
        <taxon>Brachionidae</taxon>
        <taxon>Brachionus</taxon>
    </lineage>
</organism>
<accession>A0A3M7S867</accession>
<gene>
    <name evidence="2" type="ORF">BpHYR1_020541</name>
</gene>
<reference evidence="2 3" key="1">
    <citation type="journal article" date="2018" name="Sci. Rep.">
        <title>Genomic signatures of local adaptation to the degree of environmental predictability in rotifers.</title>
        <authorList>
            <person name="Franch-Gras L."/>
            <person name="Hahn C."/>
            <person name="Garcia-Roger E.M."/>
            <person name="Carmona M.J."/>
            <person name="Serra M."/>
            <person name="Gomez A."/>
        </authorList>
    </citation>
    <scope>NUCLEOTIDE SEQUENCE [LARGE SCALE GENOMIC DNA]</scope>
    <source>
        <strain evidence="2">HYR1</strain>
    </source>
</reference>
<dbReference type="Proteomes" id="UP000276133">
    <property type="component" value="Unassembled WGS sequence"/>
</dbReference>
<evidence type="ECO:0000256" key="1">
    <source>
        <dbReference type="SAM" id="Phobius"/>
    </source>
</evidence>
<keyword evidence="3" id="KW-1185">Reference proteome</keyword>
<keyword evidence="1" id="KW-0812">Transmembrane</keyword>
<protein>
    <submittedName>
        <fullName evidence="2">Uncharacterized protein</fullName>
    </submittedName>
</protein>
<evidence type="ECO:0000313" key="2">
    <source>
        <dbReference type="EMBL" id="RNA31879.1"/>
    </source>
</evidence>
<comment type="caution">
    <text evidence="2">The sequence shown here is derived from an EMBL/GenBank/DDBJ whole genome shotgun (WGS) entry which is preliminary data.</text>
</comment>
<feature type="transmembrane region" description="Helical" evidence="1">
    <location>
        <begin position="16"/>
        <end position="34"/>
    </location>
</feature>
<proteinExistence type="predicted"/>
<name>A0A3M7S867_BRAPC</name>
<dbReference type="EMBL" id="REGN01001882">
    <property type="protein sequence ID" value="RNA31879.1"/>
    <property type="molecule type" value="Genomic_DNA"/>
</dbReference>
<dbReference type="AlphaFoldDB" id="A0A3M7S867"/>
<evidence type="ECO:0000313" key="3">
    <source>
        <dbReference type="Proteomes" id="UP000276133"/>
    </source>
</evidence>
<keyword evidence="1" id="KW-1133">Transmembrane helix</keyword>
<sequence length="109" mass="12636">MKDQADHRPVGRANQAEHLLIFLLLLLRLFLLFCERRATRVFLCYDDSNVKKAALDTSVFFAAEYQGSGWNIPKTRDVLLFFSIHDLGVCWRFAFNFAHSLDSTVLRLL</sequence>